<sequence>MAMVKPCALWAALGMLGLDFTVLEAAKRILKFGVGLTWLLRRCGQIATLRVDTDRMRIDLGHLAGMVAAGRTPTSHRSAGRVARLAGLVLTFLLALHAPLGHAAKAAYKVEIDAPDALKGILQEHLDLARYTDRTDISDDQFQYMVETVDDQVRQFASTEGWFDPVTKATVEGEGDKRVVHISVDPGARTLIRAVDVQVTGPAATQSPEQVEQMRAKWGLPVGEPFRQSTWDKAKEDALVTLQSRSYYGAKLAASRARVEPDEQAADLSARYESGPAYILGPLVVEGTRRYPEQIVRNVNPLNVGEPYRVERLLELQRAVQNQPYFSNVQVDLVEPADAVAEAKGEAGTASDAATEADGATTTTKTTKATQPDTITTPVRVRVREQPLHRLNTGVGYTTDTGAQVSGRYSYYNLFNRAWVFDSQLSIEQKRQYAYLETAMPPDTRTFRNSIYGSYERTIDVESTDLTSWRAGLKRSRSRDKYDTTFSLDFYYDNLLPFGEPAQISKALVPAFAWTRRDVDNPVFPRRGNVISTQIGVAGKGFLSDATFLRLYGRIRQYMPVGNRDLFVARLELGADLTKADPAQVPASLRFRAGGTDSIRGYSFQSIGTPEGAAVVPARYLGTGSLEYQHWFKPDWGFAVFWDAGTASNSIKGVTIYNGVGVGARWRSPVGPVQLDVGYGIQQKQFRPHISLGVAF</sequence>
<dbReference type="PANTHER" id="PTHR12815">
    <property type="entry name" value="SORTING AND ASSEMBLY MACHINERY SAMM50 PROTEIN FAMILY MEMBER"/>
    <property type="match status" value="1"/>
</dbReference>
<proteinExistence type="predicted"/>
<dbReference type="EMBL" id="CP000352">
    <property type="protein sequence ID" value="ABF09645.1"/>
    <property type="molecule type" value="Genomic_DNA"/>
</dbReference>
<name>Q1LJN1_CUPMC</name>
<evidence type="ECO:0000256" key="7">
    <source>
        <dbReference type="SAM" id="MobiDB-lite"/>
    </source>
</evidence>
<organism evidence="10 11">
    <name type="scientific">Cupriavidus metallidurans (strain ATCC 43123 / DSM 2839 / NBRC 102507 / CH34)</name>
    <name type="common">Ralstonia metallidurans</name>
    <dbReference type="NCBI Taxonomy" id="266264"/>
    <lineage>
        <taxon>Bacteria</taxon>
        <taxon>Pseudomonadati</taxon>
        <taxon>Pseudomonadota</taxon>
        <taxon>Betaproteobacteria</taxon>
        <taxon>Burkholderiales</taxon>
        <taxon>Burkholderiaceae</taxon>
        <taxon>Cupriavidus</taxon>
    </lineage>
</organism>
<dbReference type="GO" id="GO:0019867">
    <property type="term" value="C:outer membrane"/>
    <property type="evidence" value="ECO:0007669"/>
    <property type="project" value="InterPro"/>
</dbReference>
<feature type="domain" description="Bacterial surface antigen (D15)" evidence="8">
    <location>
        <begin position="469"/>
        <end position="685"/>
    </location>
</feature>
<dbReference type="eggNOG" id="COG0729">
    <property type="taxonomic scope" value="Bacteria"/>
</dbReference>
<keyword evidence="11" id="KW-1185">Reference proteome</keyword>
<dbReference type="AlphaFoldDB" id="Q1LJN1"/>
<comment type="subcellular location">
    <subcellularLocation>
        <location evidence="1">Membrane</location>
    </subcellularLocation>
</comment>
<reference evidence="11" key="1">
    <citation type="journal article" date="2010" name="PLoS ONE">
        <title>The complete genome sequence of Cupriavidus metallidurans strain CH34, a master survivalist in harsh and anthropogenic environments.</title>
        <authorList>
            <person name="Janssen P.J."/>
            <person name="Van Houdt R."/>
            <person name="Moors H."/>
            <person name="Monsieurs P."/>
            <person name="Morin N."/>
            <person name="Michaux A."/>
            <person name="Benotmane M.A."/>
            <person name="Leys N."/>
            <person name="Vallaeys T."/>
            <person name="Lapidus A."/>
            <person name="Monchy S."/>
            <person name="Medigue C."/>
            <person name="Taghavi S."/>
            <person name="McCorkle S."/>
            <person name="Dunn J."/>
            <person name="van der Lelie D."/>
            <person name="Mergeay M."/>
        </authorList>
    </citation>
    <scope>NUCLEOTIDE SEQUENCE [LARGE SCALE GENOMIC DNA]</scope>
    <source>
        <strain evidence="11">ATCC 43123 / DSM 2839 / NBRC 102507 / CH34</strain>
    </source>
</reference>
<evidence type="ECO:0000313" key="11">
    <source>
        <dbReference type="Proteomes" id="UP000002429"/>
    </source>
</evidence>
<dbReference type="InterPro" id="IPR010827">
    <property type="entry name" value="BamA/TamA_POTRA"/>
</dbReference>
<feature type="domain" description="POTRA" evidence="9">
    <location>
        <begin position="280"/>
        <end position="336"/>
    </location>
</feature>
<dbReference type="InterPro" id="IPR000184">
    <property type="entry name" value="Bac_surfAg_D15"/>
</dbReference>
<keyword evidence="3" id="KW-0812">Transmembrane</keyword>
<evidence type="ECO:0000256" key="3">
    <source>
        <dbReference type="ARBA" id="ARBA00022692"/>
    </source>
</evidence>
<dbReference type="HOGENOM" id="CLU_018618_2_0_4"/>
<dbReference type="Pfam" id="PF07244">
    <property type="entry name" value="POTRA"/>
    <property type="match status" value="1"/>
</dbReference>
<evidence type="ECO:0000256" key="4">
    <source>
        <dbReference type="ARBA" id="ARBA00022729"/>
    </source>
</evidence>
<dbReference type="InterPro" id="IPR039910">
    <property type="entry name" value="D15-like"/>
</dbReference>
<accession>Q1LJN1</accession>
<dbReference type="Gene3D" id="2.40.160.50">
    <property type="entry name" value="membrane protein fhac: a member of the omp85/tpsb transporter family"/>
    <property type="match status" value="1"/>
</dbReference>
<feature type="compositionally biased region" description="Low complexity" evidence="7">
    <location>
        <begin position="347"/>
        <end position="371"/>
    </location>
</feature>
<protein>
    <submittedName>
        <fullName evidence="10">Outer membrane protein</fullName>
    </submittedName>
</protein>
<keyword evidence="4" id="KW-0732">Signal</keyword>
<evidence type="ECO:0000256" key="1">
    <source>
        <dbReference type="ARBA" id="ARBA00004370"/>
    </source>
</evidence>
<dbReference type="Pfam" id="PF01103">
    <property type="entry name" value="Omp85"/>
    <property type="match status" value="1"/>
</dbReference>
<evidence type="ECO:0000256" key="2">
    <source>
        <dbReference type="ARBA" id="ARBA00022452"/>
    </source>
</evidence>
<evidence type="ECO:0000259" key="9">
    <source>
        <dbReference type="Pfam" id="PF07244"/>
    </source>
</evidence>
<dbReference type="Gene3D" id="3.10.20.310">
    <property type="entry name" value="membrane protein fhac"/>
    <property type="match status" value="2"/>
</dbReference>
<gene>
    <name evidence="10" type="ordered locus">Rmet_2772</name>
</gene>
<keyword evidence="6" id="KW-0998">Cell outer membrane</keyword>
<evidence type="ECO:0000313" key="10">
    <source>
        <dbReference type="EMBL" id="ABF09645.1"/>
    </source>
</evidence>
<dbReference type="STRING" id="266264.Rmet_2772"/>
<evidence type="ECO:0000259" key="8">
    <source>
        <dbReference type="Pfam" id="PF01103"/>
    </source>
</evidence>
<evidence type="ECO:0000256" key="5">
    <source>
        <dbReference type="ARBA" id="ARBA00023136"/>
    </source>
</evidence>
<keyword evidence="2" id="KW-1134">Transmembrane beta strand</keyword>
<dbReference type="Proteomes" id="UP000002429">
    <property type="component" value="Chromosome"/>
</dbReference>
<dbReference type="KEGG" id="rme:Rmet_2772"/>
<evidence type="ECO:0000256" key="6">
    <source>
        <dbReference type="ARBA" id="ARBA00023237"/>
    </source>
</evidence>
<keyword evidence="5" id="KW-0472">Membrane</keyword>
<feature type="region of interest" description="Disordered" evidence="7">
    <location>
        <begin position="344"/>
        <end position="371"/>
    </location>
</feature>
<dbReference type="PANTHER" id="PTHR12815:SF47">
    <property type="entry name" value="TRANSLOCATION AND ASSEMBLY MODULE SUBUNIT TAMA"/>
    <property type="match status" value="1"/>
</dbReference>